<accession>A0A9P7HKN7</accession>
<dbReference type="Proteomes" id="UP000750502">
    <property type="component" value="Unassembled WGS sequence"/>
</dbReference>
<evidence type="ECO:0000256" key="1">
    <source>
        <dbReference type="SAM" id="MobiDB-lite"/>
    </source>
</evidence>
<keyword evidence="3" id="KW-1185">Reference proteome</keyword>
<evidence type="ECO:0000313" key="3">
    <source>
        <dbReference type="Proteomes" id="UP000750502"/>
    </source>
</evidence>
<evidence type="ECO:0000313" key="2">
    <source>
        <dbReference type="EMBL" id="KAG5758760.1"/>
    </source>
</evidence>
<dbReference type="EMBL" id="JADFTT010000762">
    <property type="protein sequence ID" value="KAG5758760.1"/>
    <property type="molecule type" value="Genomic_DNA"/>
</dbReference>
<organism evidence="2 3">
    <name type="scientific">Fusarium xylarioides</name>
    <dbReference type="NCBI Taxonomy" id="221167"/>
    <lineage>
        <taxon>Eukaryota</taxon>
        <taxon>Fungi</taxon>
        <taxon>Dikarya</taxon>
        <taxon>Ascomycota</taxon>
        <taxon>Pezizomycotina</taxon>
        <taxon>Sordariomycetes</taxon>
        <taxon>Hypocreomycetidae</taxon>
        <taxon>Hypocreales</taxon>
        <taxon>Nectriaceae</taxon>
        <taxon>Fusarium</taxon>
        <taxon>Fusarium fujikuroi species complex</taxon>
    </lineage>
</organism>
<gene>
    <name evidence="2" type="ORF">H9Q72_013103</name>
</gene>
<reference evidence="2" key="1">
    <citation type="journal article" date="2020" name="bioRxiv">
        <title>Historical genomics reveals the evolutionary mechanisms behind multiple outbreaks of the host-specific coffee wilt pathogen Fusarium xylarioides.</title>
        <authorList>
            <person name="Peck D."/>
            <person name="Nowell R.W."/>
            <person name="Flood J."/>
            <person name="Ryan M.J."/>
            <person name="Barraclough T.G."/>
        </authorList>
    </citation>
    <scope>NUCLEOTIDE SEQUENCE</scope>
    <source>
        <strain evidence="2">IMI 127659i</strain>
    </source>
</reference>
<proteinExistence type="predicted"/>
<dbReference type="OrthoDB" id="4736055at2759"/>
<protein>
    <submittedName>
        <fullName evidence="2">Uncharacterized protein</fullName>
    </submittedName>
</protein>
<feature type="region of interest" description="Disordered" evidence="1">
    <location>
        <begin position="199"/>
        <end position="224"/>
    </location>
</feature>
<reference evidence="2" key="2">
    <citation type="submission" date="2020-10" db="EMBL/GenBank/DDBJ databases">
        <authorList>
            <person name="Peck L.D."/>
            <person name="Nowell R.W."/>
            <person name="Flood J."/>
            <person name="Ryan M.J."/>
            <person name="Barraclough T.G."/>
        </authorList>
    </citation>
    <scope>NUCLEOTIDE SEQUENCE</scope>
    <source>
        <strain evidence="2">IMI 127659i</strain>
    </source>
</reference>
<sequence>MSSYSNSLSPNSWDGTVGSVRIRWSPDAPNRILEHAGNIGAHVSTIKAMSEHFAYATAQRIGSDQIVIQGSPHRESLNSATGEVSQDDIHISANATGGGAGQNKVHIYLSGVGQGSTAYDNVRVRGETVLKRIKKKGYSLDQANSYGSVSLASGSVATSSGGSGSQSASYSDWTLDAASNKYKRYNYARKAWEWTAVPASTGGSQEASSSSNTGQSSSSGQTGYSGWQLDTTYNRYRRFNHGTQKWEWQ</sequence>
<feature type="compositionally biased region" description="Low complexity" evidence="1">
    <location>
        <begin position="200"/>
        <end position="224"/>
    </location>
</feature>
<dbReference type="AlphaFoldDB" id="A0A9P7HKN7"/>
<comment type="caution">
    <text evidence="2">The sequence shown here is derived from an EMBL/GenBank/DDBJ whole genome shotgun (WGS) entry which is preliminary data.</text>
</comment>
<name>A0A9P7HKN7_9HYPO</name>